<evidence type="ECO:0000256" key="6">
    <source>
        <dbReference type="ARBA" id="ARBA00022755"/>
    </source>
</evidence>
<dbReference type="InterPro" id="IPR013078">
    <property type="entry name" value="His_Pase_superF_clade-1"/>
</dbReference>
<feature type="compositionally biased region" description="Basic and acidic residues" evidence="8">
    <location>
        <begin position="178"/>
        <end position="201"/>
    </location>
</feature>
<evidence type="ECO:0000259" key="9">
    <source>
        <dbReference type="PROSITE" id="PS51278"/>
    </source>
</evidence>
<evidence type="ECO:0000256" key="3">
    <source>
        <dbReference type="ARBA" id="ARBA00011941"/>
    </source>
</evidence>
<comment type="pathway">
    <text evidence="1">Purine metabolism; IMP biosynthesis via de novo pathway; N(1)-(5-phospho-D-ribosyl)glycinamide from 5-phospho-alpha-D-ribose 1-diphosphate: step 1/2.</text>
</comment>
<accession>A0ABR1JYK1</accession>
<dbReference type="PANTHER" id="PTHR11907">
    <property type="entry name" value="AMIDOPHOSPHORIBOSYLTRANSFERASE"/>
    <property type="match status" value="1"/>
</dbReference>
<dbReference type="Pfam" id="PF13522">
    <property type="entry name" value="GATase_6"/>
    <property type="match status" value="1"/>
</dbReference>
<dbReference type="CDD" id="cd06223">
    <property type="entry name" value="PRTases_typeI"/>
    <property type="match status" value="1"/>
</dbReference>
<dbReference type="SUPFAM" id="SSF56235">
    <property type="entry name" value="N-terminal nucleophile aminohydrolases (Ntn hydrolases)"/>
    <property type="match status" value="1"/>
</dbReference>
<dbReference type="InterPro" id="IPR029033">
    <property type="entry name" value="His_PPase_superfam"/>
</dbReference>
<feature type="compositionally biased region" description="Polar residues" evidence="8">
    <location>
        <begin position="123"/>
        <end position="134"/>
    </location>
</feature>
<dbReference type="Proteomes" id="UP001498398">
    <property type="component" value="Unassembled WGS sequence"/>
</dbReference>
<comment type="similarity">
    <text evidence="2">In the C-terminal section; belongs to the purine/pyrimidine phosphoribosyltransferase family.</text>
</comment>
<evidence type="ECO:0000313" key="10">
    <source>
        <dbReference type="EMBL" id="KAK7467343.1"/>
    </source>
</evidence>
<feature type="compositionally biased region" description="Acidic residues" evidence="8">
    <location>
        <begin position="141"/>
        <end position="154"/>
    </location>
</feature>
<evidence type="ECO:0000256" key="4">
    <source>
        <dbReference type="ARBA" id="ARBA00022676"/>
    </source>
</evidence>
<evidence type="ECO:0000256" key="2">
    <source>
        <dbReference type="ARBA" id="ARBA00010138"/>
    </source>
</evidence>
<dbReference type="NCBIfam" id="TIGR01134">
    <property type="entry name" value="purF"/>
    <property type="match status" value="1"/>
</dbReference>
<name>A0ABR1JYK1_9AGAR</name>
<dbReference type="InterPro" id="IPR029057">
    <property type="entry name" value="PRTase-like"/>
</dbReference>
<keyword evidence="4 10" id="KW-0328">Glycosyltransferase</keyword>
<keyword evidence="6" id="KW-0658">Purine biosynthesis</keyword>
<dbReference type="Pfam" id="PF00300">
    <property type="entry name" value="His_Phos_1"/>
    <property type="match status" value="1"/>
</dbReference>
<dbReference type="CDD" id="cd07067">
    <property type="entry name" value="HP_PGM_like"/>
    <property type="match status" value="1"/>
</dbReference>
<dbReference type="InterPro" id="IPR035584">
    <property type="entry name" value="PurF_N"/>
</dbReference>
<evidence type="ECO:0000256" key="7">
    <source>
        <dbReference type="ARBA" id="ARBA00022962"/>
    </source>
</evidence>
<evidence type="ECO:0000256" key="1">
    <source>
        <dbReference type="ARBA" id="ARBA00005209"/>
    </source>
</evidence>
<dbReference type="InterPro" id="IPR005854">
    <property type="entry name" value="PurF"/>
</dbReference>
<keyword evidence="7" id="KW-0315">Glutamine amidotransferase</keyword>
<dbReference type="SMART" id="SM00855">
    <property type="entry name" value="PGAM"/>
    <property type="match status" value="1"/>
</dbReference>
<comment type="caution">
    <text evidence="10">The sequence shown here is derived from an EMBL/GenBank/DDBJ whole genome shotgun (WGS) entry which is preliminary data.</text>
</comment>
<sequence length="915" mass="100052">MHAGMHDTPTLVESPPPLSPSLSNSGTNSDICEWKGIVLSLIRHAESTANTSSISHAGINSQLSSRGVSQAKQLAEEWANIRIDHLLSSFLNRAVDTAQAIADAQNAKHGANNKTTRKESQKSRGNLTNGSNHKLGSEVEAGSESEAELDLDSDPDFDTFISVLPITLLREALIKKDMDGSEDTRKGGERSGDDVEAEARIQNDPLGQPETLEQVSARAYTFLSTTIDTFGIVTPSNADVDEKDEDVSLDRDADRTSSIHSFHPDEIDLERWTTSLEEIPEGLPHIVAVGHNIFFCELYEQMIWWNDEQHESPSETKIRKQKDQKKGKVCWDNADWSRHLVWIRRPRPDSTGWELKFKDLRLPGRCNDTLCGILGLLLHDSNIDCAPEICEGLSLLQHRGQDACGIVTCGPKGRFYQCKANGMVRDIFDEKSVQKLVGGMGVGHVRYPTAGSFNNAEAQPFYVNSPYGIVFAHNGNLINTAALLHFMDATAHRHINTSSDSELLLNIFANNLQQTGKVRISEEDIFTAIGGMMKQVKGAYACVAMLAGFGIIAFRDPNGIRPVGMGVRKTASGNDYIIASESVVADASGFSEWSDVKPGEAIIITRSGVTRKHVHDPATFAPDIFEYVYFARPDSVLDGISVYRSRMAMGDALADEVRRVLTERKISVDVVIPVPDTSRVAALNLAQKLNLPYREGFIKNRYIGRTFIMPGQQMRKKNVRRKLNAMALEFVDKNVLLVDDSIVRGTTSKEIIQMAKDVGAKKVIVASCAPPIRYPNVYGIDMPSRNELVAYSRHEDSIAEAIGADLVVFQTLPNLVESVRQFNTSINAFDCSVFTGEYVTGGVDETYLAHIESLRADNVRSKVAAMTGELSAEEGKGGGGAGGLNGIQPILSSGSSAPNGNGADDTVGLHNSWYS</sequence>
<dbReference type="HAMAP" id="MF_01931">
    <property type="entry name" value="PurF"/>
    <property type="match status" value="1"/>
</dbReference>
<feature type="region of interest" description="Disordered" evidence="8">
    <location>
        <begin position="1"/>
        <end position="26"/>
    </location>
</feature>
<proteinExistence type="inferred from homology"/>
<evidence type="ECO:0000256" key="8">
    <source>
        <dbReference type="SAM" id="MobiDB-lite"/>
    </source>
</evidence>
<gene>
    <name evidence="10" type="primary">ADE4</name>
    <name evidence="10" type="ORF">VKT23_004400</name>
</gene>
<feature type="region of interest" description="Disordered" evidence="8">
    <location>
        <begin position="105"/>
        <end position="154"/>
    </location>
</feature>
<dbReference type="EMBL" id="JBANRG010000004">
    <property type="protein sequence ID" value="KAK7467343.1"/>
    <property type="molecule type" value="Genomic_DNA"/>
</dbReference>
<keyword evidence="11" id="KW-1185">Reference proteome</keyword>
<dbReference type="EC" id="2.4.2.14" evidence="3"/>
<protein>
    <recommendedName>
        <fullName evidence="3">amidophosphoribosyltransferase</fullName>
        <ecNumber evidence="3">2.4.2.14</ecNumber>
    </recommendedName>
</protein>
<dbReference type="CDD" id="cd00715">
    <property type="entry name" value="GPATase_N"/>
    <property type="match status" value="1"/>
</dbReference>
<dbReference type="Gene3D" id="3.40.50.2020">
    <property type="match status" value="1"/>
</dbReference>
<evidence type="ECO:0000256" key="5">
    <source>
        <dbReference type="ARBA" id="ARBA00022679"/>
    </source>
</evidence>
<dbReference type="Gene3D" id="3.60.20.10">
    <property type="entry name" value="Glutamine Phosphoribosylpyrophosphate, subunit 1, domain 1"/>
    <property type="match status" value="1"/>
</dbReference>
<dbReference type="Gene3D" id="3.40.50.1240">
    <property type="entry name" value="Phosphoglycerate mutase-like"/>
    <property type="match status" value="1"/>
</dbReference>
<dbReference type="InterPro" id="IPR017932">
    <property type="entry name" value="GATase_2_dom"/>
</dbReference>
<feature type="domain" description="Glutamine amidotransferase type-2" evidence="9">
    <location>
        <begin position="371"/>
        <end position="607"/>
    </location>
</feature>
<dbReference type="SUPFAM" id="SSF53254">
    <property type="entry name" value="Phosphoglycerate mutase-like"/>
    <property type="match status" value="1"/>
</dbReference>
<evidence type="ECO:0000313" key="11">
    <source>
        <dbReference type="Proteomes" id="UP001498398"/>
    </source>
</evidence>
<dbReference type="GO" id="GO:0004044">
    <property type="term" value="F:amidophosphoribosyltransferase activity"/>
    <property type="evidence" value="ECO:0007669"/>
    <property type="project" value="UniProtKB-EC"/>
</dbReference>
<dbReference type="Pfam" id="PF00156">
    <property type="entry name" value="Pribosyltran"/>
    <property type="match status" value="1"/>
</dbReference>
<dbReference type="PROSITE" id="PS51278">
    <property type="entry name" value="GATASE_TYPE_2"/>
    <property type="match status" value="1"/>
</dbReference>
<organism evidence="10 11">
    <name type="scientific">Marasmiellus scandens</name>
    <dbReference type="NCBI Taxonomy" id="2682957"/>
    <lineage>
        <taxon>Eukaryota</taxon>
        <taxon>Fungi</taxon>
        <taxon>Dikarya</taxon>
        <taxon>Basidiomycota</taxon>
        <taxon>Agaricomycotina</taxon>
        <taxon>Agaricomycetes</taxon>
        <taxon>Agaricomycetidae</taxon>
        <taxon>Agaricales</taxon>
        <taxon>Marasmiineae</taxon>
        <taxon>Omphalotaceae</taxon>
        <taxon>Marasmiellus</taxon>
    </lineage>
</organism>
<dbReference type="InterPro" id="IPR000836">
    <property type="entry name" value="PRTase_dom"/>
</dbReference>
<dbReference type="InterPro" id="IPR029055">
    <property type="entry name" value="Ntn_hydrolases_N"/>
</dbReference>
<reference evidence="10 11" key="1">
    <citation type="submission" date="2024-01" db="EMBL/GenBank/DDBJ databases">
        <title>A draft genome for the cacao thread blight pathogen Marasmiellus scandens.</title>
        <authorList>
            <person name="Baruah I.K."/>
            <person name="Leung J."/>
            <person name="Bukari Y."/>
            <person name="Amoako-Attah I."/>
            <person name="Meinhardt L.W."/>
            <person name="Bailey B.A."/>
            <person name="Cohen S.P."/>
        </authorList>
    </citation>
    <scope>NUCLEOTIDE SEQUENCE [LARGE SCALE GENOMIC DNA]</scope>
    <source>
        <strain evidence="10 11">GH-19</strain>
    </source>
</reference>
<keyword evidence="5 10" id="KW-0808">Transferase</keyword>
<feature type="region of interest" description="Disordered" evidence="8">
    <location>
        <begin position="178"/>
        <end position="211"/>
    </location>
</feature>
<dbReference type="SUPFAM" id="SSF53271">
    <property type="entry name" value="PRTase-like"/>
    <property type="match status" value="1"/>
</dbReference>